<name>A0A839IN23_9GAMM</name>
<dbReference type="EMBL" id="JACJFM010000009">
    <property type="protein sequence ID" value="MBB1486853.1"/>
    <property type="molecule type" value="Genomic_DNA"/>
</dbReference>
<keyword evidence="2" id="KW-0808">Transferase</keyword>
<accession>A0A839IN23</accession>
<reference evidence="2 3" key="1">
    <citation type="submission" date="2020-08" db="EMBL/GenBank/DDBJ databases">
        <title>Oceanospirillum sp. nov. isolated from marine sediment.</title>
        <authorList>
            <person name="Ji X."/>
        </authorList>
    </citation>
    <scope>NUCLEOTIDE SEQUENCE [LARGE SCALE GENOMIC DNA]</scope>
    <source>
        <strain evidence="2 3">D5</strain>
    </source>
</reference>
<proteinExistence type="predicted"/>
<dbReference type="InterPro" id="IPR000182">
    <property type="entry name" value="GNAT_dom"/>
</dbReference>
<protein>
    <submittedName>
        <fullName evidence="2">GNAT family N-acetyltransferase</fullName>
    </submittedName>
</protein>
<dbReference type="Proteomes" id="UP000565262">
    <property type="component" value="Unassembled WGS sequence"/>
</dbReference>
<dbReference type="PANTHER" id="PTHR43792:SF1">
    <property type="entry name" value="N-ACETYLTRANSFERASE DOMAIN-CONTAINING PROTEIN"/>
    <property type="match status" value="1"/>
</dbReference>
<evidence type="ECO:0000313" key="2">
    <source>
        <dbReference type="EMBL" id="MBB1486853.1"/>
    </source>
</evidence>
<dbReference type="Pfam" id="PF13302">
    <property type="entry name" value="Acetyltransf_3"/>
    <property type="match status" value="1"/>
</dbReference>
<evidence type="ECO:0000259" key="1">
    <source>
        <dbReference type="PROSITE" id="PS51186"/>
    </source>
</evidence>
<dbReference type="AlphaFoldDB" id="A0A839IN23"/>
<dbReference type="InterPro" id="IPR051531">
    <property type="entry name" value="N-acetyltransferase"/>
</dbReference>
<gene>
    <name evidence="2" type="ORF">H4O21_09545</name>
</gene>
<dbReference type="SUPFAM" id="SSF55729">
    <property type="entry name" value="Acyl-CoA N-acyltransferases (Nat)"/>
    <property type="match status" value="1"/>
</dbReference>
<dbReference type="InterPro" id="IPR016181">
    <property type="entry name" value="Acyl_CoA_acyltransferase"/>
</dbReference>
<comment type="caution">
    <text evidence="2">The sequence shown here is derived from an EMBL/GenBank/DDBJ whole genome shotgun (WGS) entry which is preliminary data.</text>
</comment>
<dbReference type="RefSeq" id="WP_182808627.1">
    <property type="nucleotide sequence ID" value="NZ_JACJFM010000009.1"/>
</dbReference>
<feature type="domain" description="N-acetyltransferase" evidence="1">
    <location>
        <begin position="20"/>
        <end position="180"/>
    </location>
</feature>
<dbReference type="PANTHER" id="PTHR43792">
    <property type="entry name" value="GNAT FAMILY, PUTATIVE (AFU_ORTHOLOGUE AFUA_3G00765)-RELATED-RELATED"/>
    <property type="match status" value="1"/>
</dbReference>
<organism evidence="2 3">
    <name type="scientific">Oceanospirillum sediminis</name>
    <dbReference type="NCBI Taxonomy" id="2760088"/>
    <lineage>
        <taxon>Bacteria</taxon>
        <taxon>Pseudomonadati</taxon>
        <taxon>Pseudomonadota</taxon>
        <taxon>Gammaproteobacteria</taxon>
        <taxon>Oceanospirillales</taxon>
        <taxon>Oceanospirillaceae</taxon>
        <taxon>Oceanospirillum</taxon>
    </lineage>
</organism>
<sequence length="181" mass="20534">MNAISSDTAIDIMNFETERLRVRPFSLDDAEFVLKHFNEPDFISGIADKGLRTLDDALDYLRQGPMQMYLNKGFSLGLLGCRQTGACLGTCGLIQRDYLPEPDVGYSLTREHWGKGYIHEAVQMLLQRSHAAGWKTLAAIVNPDNRKSRAVLERLGFAEEGEIHIPPDNIRVLHMRWKNYA</sequence>
<dbReference type="GO" id="GO:0016747">
    <property type="term" value="F:acyltransferase activity, transferring groups other than amino-acyl groups"/>
    <property type="evidence" value="ECO:0007669"/>
    <property type="project" value="InterPro"/>
</dbReference>
<dbReference type="PROSITE" id="PS51186">
    <property type="entry name" value="GNAT"/>
    <property type="match status" value="1"/>
</dbReference>
<dbReference type="Gene3D" id="3.40.630.30">
    <property type="match status" value="1"/>
</dbReference>
<keyword evidence="3" id="KW-1185">Reference proteome</keyword>
<evidence type="ECO:0000313" key="3">
    <source>
        <dbReference type="Proteomes" id="UP000565262"/>
    </source>
</evidence>